<dbReference type="GO" id="GO:0000156">
    <property type="term" value="F:phosphorelay response regulator activity"/>
    <property type="evidence" value="ECO:0007669"/>
    <property type="project" value="InterPro"/>
</dbReference>
<dbReference type="SMART" id="SM00448">
    <property type="entry name" value="REC"/>
    <property type="match status" value="1"/>
</dbReference>
<dbReference type="PANTHER" id="PTHR37299">
    <property type="entry name" value="TRANSCRIPTIONAL REGULATOR-RELATED"/>
    <property type="match status" value="1"/>
</dbReference>
<keyword evidence="3" id="KW-0597">Phosphoprotein</keyword>
<dbReference type="InterPro" id="IPR046947">
    <property type="entry name" value="LytR-like"/>
</dbReference>
<reference evidence="6 7" key="2">
    <citation type="submission" date="2007-06" db="EMBL/GenBank/DDBJ databases">
        <title>Draft genome sequence of Pseudoflavonifractor capillosus ATCC 29799.</title>
        <authorList>
            <person name="Sudarsanam P."/>
            <person name="Ley R."/>
            <person name="Guruge J."/>
            <person name="Turnbaugh P.J."/>
            <person name="Mahowald M."/>
            <person name="Liep D."/>
            <person name="Gordon J."/>
        </authorList>
    </citation>
    <scope>NUCLEOTIDE SEQUENCE [LARGE SCALE GENOMIC DNA]</scope>
    <source>
        <strain evidence="6 7">ATCC 29799</strain>
    </source>
</reference>
<feature type="domain" description="HTH LytTR-type" evidence="5">
    <location>
        <begin position="153"/>
        <end position="251"/>
    </location>
</feature>
<dbReference type="Proteomes" id="UP000003639">
    <property type="component" value="Unassembled WGS sequence"/>
</dbReference>
<accession>A6P2D5</accession>
<evidence type="ECO:0000313" key="6">
    <source>
        <dbReference type="EMBL" id="EDM97522.1"/>
    </source>
</evidence>
<evidence type="ECO:0000259" key="5">
    <source>
        <dbReference type="PROSITE" id="PS50930"/>
    </source>
</evidence>
<name>A6P2D5_9FIRM</name>
<organism evidence="6 7">
    <name type="scientific">Pseudoflavonifractor capillosus ATCC 29799</name>
    <dbReference type="NCBI Taxonomy" id="411467"/>
    <lineage>
        <taxon>Bacteria</taxon>
        <taxon>Bacillati</taxon>
        <taxon>Bacillota</taxon>
        <taxon>Clostridia</taxon>
        <taxon>Eubacteriales</taxon>
        <taxon>Oscillospiraceae</taxon>
        <taxon>Pseudoflavonifractor</taxon>
    </lineage>
</organism>
<dbReference type="EMBL" id="AAXG02000053">
    <property type="protein sequence ID" value="EDM97522.1"/>
    <property type="molecule type" value="Genomic_DNA"/>
</dbReference>
<comment type="function">
    <text evidence="2">May play the central regulatory role in sporulation. It may be an element of the effector pathway responsible for the activation of sporulation genes in response to nutritional stress. Spo0A may act in concert with spo0H (a sigma factor) to control the expression of some genes that are critical to the sporulation process.</text>
</comment>
<dbReference type="Gene3D" id="2.40.50.1020">
    <property type="entry name" value="LytTr DNA-binding domain"/>
    <property type="match status" value="1"/>
</dbReference>
<dbReference type="PANTHER" id="PTHR37299:SF1">
    <property type="entry name" value="STAGE 0 SPORULATION PROTEIN A HOMOLOG"/>
    <property type="match status" value="1"/>
</dbReference>
<dbReference type="eggNOG" id="COG3279">
    <property type="taxonomic scope" value="Bacteria"/>
</dbReference>
<dbReference type="SUPFAM" id="SSF52172">
    <property type="entry name" value="CheY-like"/>
    <property type="match status" value="1"/>
</dbReference>
<keyword evidence="6" id="KW-0238">DNA-binding</keyword>
<dbReference type="SMART" id="SM00850">
    <property type="entry name" value="LytTR"/>
    <property type="match status" value="1"/>
</dbReference>
<reference evidence="6 7" key="1">
    <citation type="submission" date="2007-04" db="EMBL/GenBank/DDBJ databases">
        <authorList>
            <person name="Fulton L."/>
            <person name="Clifton S."/>
            <person name="Fulton B."/>
            <person name="Xu J."/>
            <person name="Minx P."/>
            <person name="Pepin K.H."/>
            <person name="Johnson M."/>
            <person name="Thiruvilangam P."/>
            <person name="Bhonagiri V."/>
            <person name="Nash W.E."/>
            <person name="Mardis E.R."/>
            <person name="Wilson R.K."/>
        </authorList>
    </citation>
    <scope>NUCLEOTIDE SEQUENCE [LARGE SCALE GENOMIC DNA]</scope>
    <source>
        <strain evidence="6 7">ATCC 29799</strain>
    </source>
</reference>
<comment type="caution">
    <text evidence="6">The sequence shown here is derived from an EMBL/GenBank/DDBJ whole genome shotgun (WGS) entry which is preliminary data.</text>
</comment>
<evidence type="ECO:0000313" key="7">
    <source>
        <dbReference type="Proteomes" id="UP000003639"/>
    </source>
</evidence>
<feature type="modified residue" description="4-aspartylphosphate" evidence="3">
    <location>
        <position position="79"/>
    </location>
</feature>
<proteinExistence type="predicted"/>
<gene>
    <name evidence="6" type="ORF">BACCAP_04665</name>
</gene>
<keyword evidence="7" id="KW-1185">Reference proteome</keyword>
<sequence length="256" mass="28868">MGRGRRLVREHIPAVIHERRGKMVRIAVAEDDAAWAGQLRQYVEQYAAQTGRSLDMTVYSDGESLVDEYHGQFDVILLDVEMRFLDGMATAELIRRTDPEVVIIFITNMAQYAIRGYEVNALDYMLKPVSYDTFAQRLGRALSRIHRREKRFIALTVRGGVMKLATEDITFVESQGHRLIYHTTTGEFTSSGTIKEAEEMLNGASFFRSNKGYLLNLEHVEGVQDGCALVAGQKLLISRARKAPFMEALAAYLGGR</sequence>
<dbReference type="PROSITE" id="PS50930">
    <property type="entry name" value="HTH_LYTTR"/>
    <property type="match status" value="1"/>
</dbReference>
<dbReference type="Pfam" id="PF04397">
    <property type="entry name" value="LytTR"/>
    <property type="match status" value="1"/>
</dbReference>
<dbReference type="Gene3D" id="3.40.50.2300">
    <property type="match status" value="1"/>
</dbReference>
<dbReference type="PROSITE" id="PS50110">
    <property type="entry name" value="RESPONSE_REGULATORY"/>
    <property type="match status" value="1"/>
</dbReference>
<dbReference type="STRING" id="411467.BACCAP_04665"/>
<evidence type="ECO:0000256" key="2">
    <source>
        <dbReference type="ARBA" id="ARBA00024867"/>
    </source>
</evidence>
<evidence type="ECO:0000256" key="1">
    <source>
        <dbReference type="ARBA" id="ARBA00018672"/>
    </source>
</evidence>
<dbReference type="InterPro" id="IPR011006">
    <property type="entry name" value="CheY-like_superfamily"/>
</dbReference>
<dbReference type="Pfam" id="PF00072">
    <property type="entry name" value="Response_reg"/>
    <property type="match status" value="1"/>
</dbReference>
<evidence type="ECO:0000259" key="4">
    <source>
        <dbReference type="PROSITE" id="PS50110"/>
    </source>
</evidence>
<dbReference type="InterPro" id="IPR007492">
    <property type="entry name" value="LytTR_DNA-bd_dom"/>
</dbReference>
<dbReference type="InterPro" id="IPR001789">
    <property type="entry name" value="Sig_transdc_resp-reg_receiver"/>
</dbReference>
<evidence type="ECO:0000256" key="3">
    <source>
        <dbReference type="PROSITE-ProRule" id="PRU00169"/>
    </source>
</evidence>
<protein>
    <recommendedName>
        <fullName evidence="1">Stage 0 sporulation protein A homolog</fullName>
    </recommendedName>
</protein>
<feature type="domain" description="Response regulatory" evidence="4">
    <location>
        <begin position="25"/>
        <end position="142"/>
    </location>
</feature>
<dbReference type="AlphaFoldDB" id="A6P2D5"/>
<dbReference type="GO" id="GO:0003677">
    <property type="term" value="F:DNA binding"/>
    <property type="evidence" value="ECO:0007669"/>
    <property type="project" value="UniProtKB-KW"/>
</dbReference>